<evidence type="ECO:0000313" key="8">
    <source>
        <dbReference type="Proteomes" id="UP000298111"/>
    </source>
</evidence>
<dbReference type="Pfam" id="PF00708">
    <property type="entry name" value="Acylphosphatase"/>
    <property type="match status" value="1"/>
</dbReference>
<evidence type="ECO:0000256" key="2">
    <source>
        <dbReference type="ARBA" id="ARBA00012150"/>
    </source>
</evidence>
<feature type="active site" evidence="5">
    <location>
        <position position="36"/>
    </location>
</feature>
<dbReference type="RefSeq" id="WP_016472548.1">
    <property type="nucleotide sequence ID" value="NZ_BBQG01000030.1"/>
</dbReference>
<keyword evidence="5" id="KW-0378">Hydrolase</keyword>
<accession>A0A6C1C5J8</accession>
<evidence type="ECO:0000313" key="7">
    <source>
        <dbReference type="EMBL" id="TGG84653.1"/>
    </source>
</evidence>
<dbReference type="Proteomes" id="UP000298111">
    <property type="component" value="Unassembled WGS sequence"/>
</dbReference>
<dbReference type="Gene3D" id="3.30.70.100">
    <property type="match status" value="1"/>
</dbReference>
<protein>
    <recommendedName>
        <fullName evidence="3 5">acylphosphatase</fullName>
        <ecNumber evidence="2 5">3.6.1.7</ecNumber>
    </recommendedName>
</protein>
<sequence>MIRRHVRVRGLVQGVYYRDTCRFLAEESGVAGWVRNLHDGDVEAVFEGPPGPVTRMVRWAAAGPGAAEVTGCDVTAERPEGHRGFRILPDARPGA</sequence>
<dbReference type="InterPro" id="IPR036046">
    <property type="entry name" value="Acylphosphatase-like_dom_sf"/>
</dbReference>
<gene>
    <name evidence="7" type="ORF">D8771_12445</name>
</gene>
<dbReference type="InterPro" id="IPR001792">
    <property type="entry name" value="Acylphosphatase-like_dom"/>
</dbReference>
<dbReference type="EMBL" id="RCIY01000046">
    <property type="protein sequence ID" value="TGG84653.1"/>
    <property type="molecule type" value="Genomic_DNA"/>
</dbReference>
<evidence type="ECO:0000256" key="1">
    <source>
        <dbReference type="ARBA" id="ARBA00005614"/>
    </source>
</evidence>
<organism evidence="7 8">
    <name type="scientific">Streptomyces albus</name>
    <dbReference type="NCBI Taxonomy" id="1888"/>
    <lineage>
        <taxon>Bacteria</taxon>
        <taxon>Bacillati</taxon>
        <taxon>Actinomycetota</taxon>
        <taxon>Actinomycetes</taxon>
        <taxon>Kitasatosporales</taxon>
        <taxon>Streptomycetaceae</taxon>
        <taxon>Streptomyces</taxon>
    </lineage>
</organism>
<proteinExistence type="inferred from homology"/>
<dbReference type="PANTHER" id="PTHR47268:SF4">
    <property type="entry name" value="ACYLPHOSPHATASE"/>
    <property type="match status" value="1"/>
</dbReference>
<comment type="caution">
    <text evidence="7">The sequence shown here is derived from an EMBL/GenBank/DDBJ whole genome shotgun (WGS) entry which is preliminary data.</text>
</comment>
<dbReference type="SUPFAM" id="SSF54975">
    <property type="entry name" value="Acylphosphatase/BLUF domain-like"/>
    <property type="match status" value="1"/>
</dbReference>
<evidence type="ECO:0000256" key="6">
    <source>
        <dbReference type="RuleBase" id="RU004168"/>
    </source>
</evidence>
<comment type="similarity">
    <text evidence="1 6">Belongs to the acylphosphatase family.</text>
</comment>
<dbReference type="GeneID" id="75183069"/>
<evidence type="ECO:0000256" key="4">
    <source>
        <dbReference type="ARBA" id="ARBA00047645"/>
    </source>
</evidence>
<dbReference type="PROSITE" id="PS00151">
    <property type="entry name" value="ACYLPHOSPHATASE_2"/>
    <property type="match status" value="1"/>
</dbReference>
<dbReference type="GO" id="GO:0003998">
    <property type="term" value="F:acylphosphatase activity"/>
    <property type="evidence" value="ECO:0007669"/>
    <property type="project" value="UniProtKB-EC"/>
</dbReference>
<dbReference type="AlphaFoldDB" id="A0A6C1C5J8"/>
<comment type="catalytic activity">
    <reaction evidence="4 5">
        <text>an acyl phosphate + H2O = a carboxylate + phosphate + H(+)</text>
        <dbReference type="Rhea" id="RHEA:14965"/>
        <dbReference type="ChEBI" id="CHEBI:15377"/>
        <dbReference type="ChEBI" id="CHEBI:15378"/>
        <dbReference type="ChEBI" id="CHEBI:29067"/>
        <dbReference type="ChEBI" id="CHEBI:43474"/>
        <dbReference type="ChEBI" id="CHEBI:59918"/>
        <dbReference type="EC" id="3.6.1.7"/>
    </reaction>
</comment>
<name>A0A6C1C5J8_9ACTN</name>
<dbReference type="InterPro" id="IPR020456">
    <property type="entry name" value="Acylphosphatase"/>
</dbReference>
<dbReference type="PROSITE" id="PS51160">
    <property type="entry name" value="ACYLPHOSPHATASE_3"/>
    <property type="match status" value="1"/>
</dbReference>
<reference evidence="7 8" key="1">
    <citation type="submission" date="2018-10" db="EMBL/GenBank/DDBJ databases">
        <title>Isolation of pseudouridimycin from Streptomyces albus DSM 40763.</title>
        <authorList>
            <person name="Rosenqvist P."/>
            <person name="Metsae-Ketelae M."/>
            <person name="Virta P."/>
        </authorList>
    </citation>
    <scope>NUCLEOTIDE SEQUENCE [LARGE SCALE GENOMIC DNA]</scope>
    <source>
        <strain evidence="7 8">DSM 40763</strain>
    </source>
</reference>
<dbReference type="PANTHER" id="PTHR47268">
    <property type="entry name" value="ACYLPHOSPHATASE"/>
    <property type="match status" value="1"/>
</dbReference>
<evidence type="ECO:0000256" key="5">
    <source>
        <dbReference type="PROSITE-ProRule" id="PRU00520"/>
    </source>
</evidence>
<evidence type="ECO:0000256" key="3">
    <source>
        <dbReference type="ARBA" id="ARBA00015991"/>
    </source>
</evidence>
<feature type="active site" evidence="5">
    <location>
        <position position="18"/>
    </location>
</feature>
<dbReference type="EC" id="3.6.1.7" evidence="2 5"/>
<dbReference type="InterPro" id="IPR017968">
    <property type="entry name" value="Acylphosphatase_CS"/>
</dbReference>